<protein>
    <submittedName>
        <fullName evidence="3">BEACH-type PH domain-containing protein</fullName>
    </submittedName>
</protein>
<reference evidence="1 2" key="2">
    <citation type="submission" date="2018-11" db="EMBL/GenBank/DDBJ databases">
        <authorList>
            <consortium name="Pathogen Informatics"/>
        </authorList>
    </citation>
    <scope>NUCLEOTIDE SEQUENCE [LARGE SCALE GENOMIC DNA]</scope>
    <source>
        <strain evidence="1 2">MHpl1</strain>
    </source>
</reference>
<evidence type="ECO:0000313" key="3">
    <source>
        <dbReference type="WBParaSite" id="HPLM_0002091301-mRNA-1"/>
    </source>
</evidence>
<proteinExistence type="predicted"/>
<sequence length="69" mass="8065">MTSLFVNDDVEESYDDGPEERILNRAGLLVRRSFHPLLFDQKSATVKIDEITCSELFDFSERRVPRFNV</sequence>
<dbReference type="WBParaSite" id="HPLM_0002091301-mRNA-1">
    <property type="protein sequence ID" value="HPLM_0002091301-mRNA-1"/>
    <property type="gene ID" value="HPLM_0002091301"/>
</dbReference>
<dbReference type="AlphaFoldDB" id="A0A0N4X971"/>
<dbReference type="EMBL" id="UZAF01022705">
    <property type="protein sequence ID" value="VDO86704.1"/>
    <property type="molecule type" value="Genomic_DNA"/>
</dbReference>
<evidence type="ECO:0000313" key="1">
    <source>
        <dbReference type="EMBL" id="VDO86704.1"/>
    </source>
</evidence>
<gene>
    <name evidence="1" type="ORF">HPLM_LOCUS20905</name>
</gene>
<name>A0A0N4X971_HAEPC</name>
<organism evidence="3">
    <name type="scientific">Haemonchus placei</name>
    <name type="common">Barber's pole worm</name>
    <dbReference type="NCBI Taxonomy" id="6290"/>
    <lineage>
        <taxon>Eukaryota</taxon>
        <taxon>Metazoa</taxon>
        <taxon>Ecdysozoa</taxon>
        <taxon>Nematoda</taxon>
        <taxon>Chromadorea</taxon>
        <taxon>Rhabditida</taxon>
        <taxon>Rhabditina</taxon>
        <taxon>Rhabditomorpha</taxon>
        <taxon>Strongyloidea</taxon>
        <taxon>Trichostrongylidae</taxon>
        <taxon>Haemonchus</taxon>
    </lineage>
</organism>
<dbReference type="Proteomes" id="UP000268014">
    <property type="component" value="Unassembled WGS sequence"/>
</dbReference>
<accession>A0A0N4X971</accession>
<reference evidence="3" key="1">
    <citation type="submission" date="2017-02" db="UniProtKB">
        <authorList>
            <consortium name="WormBaseParasite"/>
        </authorList>
    </citation>
    <scope>IDENTIFICATION</scope>
</reference>
<keyword evidence="2" id="KW-1185">Reference proteome</keyword>
<evidence type="ECO:0000313" key="2">
    <source>
        <dbReference type="Proteomes" id="UP000268014"/>
    </source>
</evidence>